<dbReference type="GO" id="GO:0005975">
    <property type="term" value="P:carbohydrate metabolic process"/>
    <property type="evidence" value="ECO:0007669"/>
    <property type="project" value="UniProtKB-UniRule"/>
</dbReference>
<gene>
    <name evidence="7" type="primary">pgl</name>
    <name evidence="9" type="ORF">EDC57_0564</name>
</gene>
<dbReference type="EC" id="3.1.1.31" evidence="5 7"/>
<dbReference type="PANTHER" id="PTHR11054">
    <property type="entry name" value="6-PHOSPHOGLUCONOLACTONASE"/>
    <property type="match status" value="1"/>
</dbReference>
<comment type="function">
    <text evidence="2 7">Hydrolysis of 6-phosphogluconolactone to 6-phosphogluconate.</text>
</comment>
<dbReference type="NCBIfam" id="TIGR01198">
    <property type="entry name" value="pgl"/>
    <property type="match status" value="1"/>
</dbReference>
<evidence type="ECO:0000256" key="2">
    <source>
        <dbReference type="ARBA" id="ARBA00002681"/>
    </source>
</evidence>
<evidence type="ECO:0000259" key="8">
    <source>
        <dbReference type="Pfam" id="PF01182"/>
    </source>
</evidence>
<dbReference type="RefSeq" id="WP_123400024.1">
    <property type="nucleotide sequence ID" value="NZ_RJVI01000001.1"/>
</dbReference>
<evidence type="ECO:0000256" key="4">
    <source>
        <dbReference type="ARBA" id="ARBA00010662"/>
    </source>
</evidence>
<protein>
    <recommendedName>
        <fullName evidence="6 7">6-phosphogluconolactonase</fullName>
        <shortName evidence="7">6PGL</shortName>
        <ecNumber evidence="5 7">3.1.1.31</ecNumber>
    </recommendedName>
</protein>
<dbReference type="OrthoDB" id="9810967at2"/>
<dbReference type="Gene3D" id="3.40.50.1360">
    <property type="match status" value="1"/>
</dbReference>
<sequence length="246" mass="26494">MPPQIRILDDPETLAEAAAARCEEILRRAVATAGTAHLALAGGRTPRALYRRLARRGGIDWRRVHVWFGDERAVPFDDPRSNYRMARETLLEHVPVPPAQVHPMRARPPCLRDDAEAYAATLCALAPLSALGVPCLDLVLLGLGADGHVASLFPGTRALAERDDPVAAVDEPGIEPPRLTLTLPVLDHARHLLLLVAGEEKAAVVRRALAEAPRGEPLPVQRLAPRGTLEWFLDAAAAAGVPREGA</sequence>
<comment type="pathway">
    <text evidence="3 7">Carbohydrate degradation; pentose phosphate pathway; D-ribulose 5-phosphate from D-glucose 6-phosphate (oxidative stage): step 2/3.</text>
</comment>
<dbReference type="UniPathway" id="UPA00115">
    <property type="reaction ID" value="UER00409"/>
</dbReference>
<comment type="similarity">
    <text evidence="4 7">Belongs to the glucosamine/galactosamine-6-phosphate isomerase family. 6-phosphogluconolactonase subfamily.</text>
</comment>
<feature type="domain" description="Glucosamine/galactosamine-6-phosphate isomerase" evidence="8">
    <location>
        <begin position="10"/>
        <end position="229"/>
    </location>
</feature>
<comment type="catalytic activity">
    <reaction evidence="1 7">
        <text>6-phospho-D-glucono-1,5-lactone + H2O = 6-phospho-D-gluconate + H(+)</text>
        <dbReference type="Rhea" id="RHEA:12556"/>
        <dbReference type="ChEBI" id="CHEBI:15377"/>
        <dbReference type="ChEBI" id="CHEBI:15378"/>
        <dbReference type="ChEBI" id="CHEBI:57955"/>
        <dbReference type="ChEBI" id="CHEBI:58759"/>
        <dbReference type="EC" id="3.1.1.31"/>
    </reaction>
</comment>
<reference evidence="9 10" key="1">
    <citation type="submission" date="2018-11" db="EMBL/GenBank/DDBJ databases">
        <title>Genomic Encyclopedia of Type Strains, Phase IV (KMG-IV): sequencing the most valuable type-strain genomes for metagenomic binning, comparative biology and taxonomic classification.</title>
        <authorList>
            <person name="Goeker M."/>
        </authorList>
    </citation>
    <scope>NUCLEOTIDE SEQUENCE [LARGE SCALE GENOMIC DNA]</scope>
    <source>
        <strain evidence="9 10">DSM 100275</strain>
    </source>
</reference>
<dbReference type="EMBL" id="RJVI01000001">
    <property type="protein sequence ID" value="ROR34663.1"/>
    <property type="molecule type" value="Genomic_DNA"/>
</dbReference>
<evidence type="ECO:0000256" key="3">
    <source>
        <dbReference type="ARBA" id="ARBA00004961"/>
    </source>
</evidence>
<dbReference type="GO" id="GO:0006098">
    <property type="term" value="P:pentose-phosphate shunt"/>
    <property type="evidence" value="ECO:0007669"/>
    <property type="project" value="UniProtKB-UniPathway"/>
</dbReference>
<evidence type="ECO:0000256" key="5">
    <source>
        <dbReference type="ARBA" id="ARBA00013198"/>
    </source>
</evidence>
<dbReference type="InterPro" id="IPR039104">
    <property type="entry name" value="6PGL"/>
</dbReference>
<dbReference type="Proteomes" id="UP000276634">
    <property type="component" value="Unassembled WGS sequence"/>
</dbReference>
<dbReference type="PANTHER" id="PTHR11054:SF0">
    <property type="entry name" value="6-PHOSPHOGLUCONOLACTONASE"/>
    <property type="match status" value="1"/>
</dbReference>
<dbReference type="Pfam" id="PF01182">
    <property type="entry name" value="Glucosamine_iso"/>
    <property type="match status" value="1"/>
</dbReference>
<dbReference type="AlphaFoldDB" id="A0A3N1Y770"/>
<proteinExistence type="inferred from homology"/>
<evidence type="ECO:0000256" key="7">
    <source>
        <dbReference type="RuleBase" id="RU365095"/>
    </source>
</evidence>
<dbReference type="InterPro" id="IPR037171">
    <property type="entry name" value="NagB/RpiA_transferase-like"/>
</dbReference>
<dbReference type="CDD" id="cd01400">
    <property type="entry name" value="6PGL"/>
    <property type="match status" value="1"/>
</dbReference>
<dbReference type="SUPFAM" id="SSF100950">
    <property type="entry name" value="NagB/RpiA/CoA transferase-like"/>
    <property type="match status" value="1"/>
</dbReference>
<accession>A0A3N1Y770</accession>
<dbReference type="InterPro" id="IPR005900">
    <property type="entry name" value="6-phosphogluconolactonase_DevB"/>
</dbReference>
<name>A0A3N1Y770_9GAMM</name>
<comment type="caution">
    <text evidence="9">The sequence shown here is derived from an EMBL/GenBank/DDBJ whole genome shotgun (WGS) entry which is preliminary data.</text>
</comment>
<evidence type="ECO:0000313" key="10">
    <source>
        <dbReference type="Proteomes" id="UP000276634"/>
    </source>
</evidence>
<evidence type="ECO:0000313" key="9">
    <source>
        <dbReference type="EMBL" id="ROR34663.1"/>
    </source>
</evidence>
<organism evidence="9 10">
    <name type="scientific">Inmirania thermothiophila</name>
    <dbReference type="NCBI Taxonomy" id="1750597"/>
    <lineage>
        <taxon>Bacteria</taxon>
        <taxon>Pseudomonadati</taxon>
        <taxon>Pseudomonadota</taxon>
        <taxon>Gammaproteobacteria</taxon>
        <taxon>Chromatiales</taxon>
        <taxon>Ectothiorhodospiraceae</taxon>
        <taxon>Inmirania</taxon>
    </lineage>
</organism>
<keyword evidence="7" id="KW-0378">Hydrolase</keyword>
<evidence type="ECO:0000256" key="1">
    <source>
        <dbReference type="ARBA" id="ARBA00000832"/>
    </source>
</evidence>
<keyword evidence="10" id="KW-1185">Reference proteome</keyword>
<evidence type="ECO:0000256" key="6">
    <source>
        <dbReference type="ARBA" id="ARBA00020337"/>
    </source>
</evidence>
<dbReference type="InterPro" id="IPR006148">
    <property type="entry name" value="Glc/Gal-6P_isomerase"/>
</dbReference>
<dbReference type="GO" id="GO:0017057">
    <property type="term" value="F:6-phosphogluconolactonase activity"/>
    <property type="evidence" value="ECO:0007669"/>
    <property type="project" value="UniProtKB-UniRule"/>
</dbReference>